<evidence type="ECO:0000313" key="1">
    <source>
        <dbReference type="EMBL" id="DAF49089.1"/>
    </source>
</evidence>
<organism evidence="1">
    <name type="scientific">Siphoviridae sp. ctnpt50</name>
    <dbReference type="NCBI Taxonomy" id="2827941"/>
    <lineage>
        <taxon>Viruses</taxon>
        <taxon>Duplodnaviria</taxon>
        <taxon>Heunggongvirae</taxon>
        <taxon>Uroviricota</taxon>
        <taxon>Caudoviricetes</taxon>
    </lineage>
</organism>
<sequence>MDGIGRAKGSFSSGVMIMVGVPILRRFSFI</sequence>
<dbReference type="EMBL" id="BK032577">
    <property type="protein sequence ID" value="DAF49089.1"/>
    <property type="molecule type" value="Genomic_DNA"/>
</dbReference>
<proteinExistence type="predicted"/>
<accession>A0A8S5SDQ0</accession>
<name>A0A8S5SDQ0_9CAUD</name>
<protein>
    <submittedName>
        <fullName evidence="1">Uncharacterized protein</fullName>
    </submittedName>
</protein>
<reference evidence="1" key="1">
    <citation type="journal article" date="2021" name="Proc. Natl. Acad. Sci. U.S.A.">
        <title>A Catalog of Tens of Thousands of Viruses from Human Metagenomes Reveals Hidden Associations with Chronic Diseases.</title>
        <authorList>
            <person name="Tisza M.J."/>
            <person name="Buck C.B."/>
        </authorList>
    </citation>
    <scope>NUCLEOTIDE SEQUENCE</scope>
    <source>
        <strain evidence="1">Ctnpt50</strain>
    </source>
</reference>